<dbReference type="GeneID" id="103911715"/>
<name>A0A8M3AWI4_DANRE</name>
<protein>
    <recommendedName>
        <fullName evidence="8">DDE Tnp4 domain-containing protein</fullName>
    </recommendedName>
</protein>
<keyword evidence="4" id="KW-0540">Nuclease</keyword>
<dbReference type="GO" id="GO:0046872">
    <property type="term" value="F:metal ion binding"/>
    <property type="evidence" value="ECO:0007669"/>
    <property type="project" value="UniProtKB-KW"/>
</dbReference>
<keyword evidence="7" id="KW-0539">Nucleus</keyword>
<evidence type="ECO:0000256" key="2">
    <source>
        <dbReference type="ARBA" id="ARBA00004123"/>
    </source>
</evidence>
<evidence type="ECO:0000259" key="8">
    <source>
        <dbReference type="Pfam" id="PF13359"/>
    </source>
</evidence>
<reference evidence="10" key="1">
    <citation type="submission" date="2025-08" db="UniProtKB">
        <authorList>
            <consortium name="RefSeq"/>
        </authorList>
    </citation>
    <scope>IDENTIFICATION</scope>
    <source>
        <strain evidence="10">Tuebingen</strain>
        <tissue evidence="10">Fibroblasts and whole tissue</tissue>
    </source>
</reference>
<sequence>MDLSTSSSSSDDEFIFMLFKEERKRKRRYWVHPILEEREVHGDFRRLIKELKLYHDRFHRYFRVSVSQFESLLKLVAPSLCKSRTNFRKPINPEQRLAVCLRFLGTGDSYRTIASSLSLGISTVARVVAETCDAIWSCLKDEYMPVPTEDVWRSIAKRFQERWSLPNCLGVIDGKRIAVQSPGNSATFLYDYKGTFSVVLLTLTDADYRFLVVDVGSCGSSSDVGIFTNSALGKALQDGAFNFPAPAELPGAPELGKVNHVIVANETFPLKPYLLRPYPGRQLLPEMKVFNCRLSRARQVSENCFSNLSQRFRFFQRRLQVSPAVADSAVKAACILCNYVSPSEQNIQDLQEDDGSGCVVIEPLRQMGGYRASHEAQSVRNTYKKYFNSPAGQVDWQYEHVSNGLGGD</sequence>
<evidence type="ECO:0000256" key="6">
    <source>
        <dbReference type="ARBA" id="ARBA00022801"/>
    </source>
</evidence>
<dbReference type="Proteomes" id="UP000000437">
    <property type="component" value="Chromosome 10"/>
</dbReference>
<keyword evidence="5" id="KW-0479">Metal-binding</keyword>
<proteinExistence type="inferred from homology"/>
<evidence type="ECO:0000256" key="7">
    <source>
        <dbReference type="ARBA" id="ARBA00023242"/>
    </source>
</evidence>
<dbReference type="InterPro" id="IPR027806">
    <property type="entry name" value="HARBI1_dom"/>
</dbReference>
<dbReference type="GO" id="GO:0005634">
    <property type="term" value="C:nucleus"/>
    <property type="evidence" value="ECO:0007669"/>
    <property type="project" value="UniProtKB-SubCell"/>
</dbReference>
<comment type="subcellular location">
    <subcellularLocation>
        <location evidence="2">Nucleus</location>
    </subcellularLocation>
</comment>
<evidence type="ECO:0000256" key="1">
    <source>
        <dbReference type="ARBA" id="ARBA00001968"/>
    </source>
</evidence>
<dbReference type="PANTHER" id="PTHR22930">
    <property type="match status" value="1"/>
</dbReference>
<evidence type="ECO:0000313" key="9">
    <source>
        <dbReference type="Proteomes" id="UP000000437"/>
    </source>
</evidence>
<evidence type="ECO:0000256" key="5">
    <source>
        <dbReference type="ARBA" id="ARBA00022723"/>
    </source>
</evidence>
<dbReference type="GO" id="GO:0016787">
    <property type="term" value="F:hydrolase activity"/>
    <property type="evidence" value="ECO:0007669"/>
    <property type="project" value="UniProtKB-KW"/>
</dbReference>
<organism evidence="9 10">
    <name type="scientific">Danio rerio</name>
    <name type="common">Zebrafish</name>
    <name type="synonym">Brachydanio rerio</name>
    <dbReference type="NCBI Taxonomy" id="7955"/>
    <lineage>
        <taxon>Eukaryota</taxon>
        <taxon>Metazoa</taxon>
        <taxon>Chordata</taxon>
        <taxon>Craniata</taxon>
        <taxon>Vertebrata</taxon>
        <taxon>Euteleostomi</taxon>
        <taxon>Actinopterygii</taxon>
        <taxon>Neopterygii</taxon>
        <taxon>Teleostei</taxon>
        <taxon>Ostariophysi</taxon>
        <taxon>Cypriniformes</taxon>
        <taxon>Danionidae</taxon>
        <taxon>Danioninae</taxon>
        <taxon>Danio</taxon>
    </lineage>
</organism>
<dbReference type="KEGG" id="dre:103911715"/>
<dbReference type="Pfam" id="PF13359">
    <property type="entry name" value="DDE_Tnp_4"/>
    <property type="match status" value="1"/>
</dbReference>
<gene>
    <name evidence="10" type="primary">LOC103911715</name>
</gene>
<dbReference type="AlphaFoldDB" id="A0A8M3AWI4"/>
<comment type="cofactor">
    <cofactor evidence="1">
        <name>a divalent metal cation</name>
        <dbReference type="ChEBI" id="CHEBI:60240"/>
    </cofactor>
</comment>
<feature type="domain" description="DDE Tnp4" evidence="8">
    <location>
        <begin position="172"/>
        <end position="338"/>
    </location>
</feature>
<keyword evidence="9" id="KW-1185">Reference proteome</keyword>
<evidence type="ECO:0000256" key="3">
    <source>
        <dbReference type="ARBA" id="ARBA00006958"/>
    </source>
</evidence>
<dbReference type="GO" id="GO:0004518">
    <property type="term" value="F:nuclease activity"/>
    <property type="evidence" value="ECO:0007669"/>
    <property type="project" value="UniProtKB-KW"/>
</dbReference>
<evidence type="ECO:0000256" key="4">
    <source>
        <dbReference type="ARBA" id="ARBA00022722"/>
    </source>
</evidence>
<dbReference type="OrthoDB" id="10061326at2759"/>
<dbReference type="RefSeq" id="XP_009303385.1">
    <property type="nucleotide sequence ID" value="XM_009305110.5"/>
</dbReference>
<keyword evidence="6" id="KW-0378">Hydrolase</keyword>
<accession>A0A8M3AWI4</accession>
<comment type="similarity">
    <text evidence="3">Belongs to the HARBI1 family.</text>
</comment>
<dbReference type="InterPro" id="IPR045249">
    <property type="entry name" value="HARBI1-like"/>
</dbReference>
<dbReference type="PANTHER" id="PTHR22930:SF220">
    <property type="entry name" value="PROTEIN ALP1-LIKE"/>
    <property type="match status" value="1"/>
</dbReference>
<evidence type="ECO:0000313" key="10">
    <source>
        <dbReference type="RefSeq" id="XP_009303385.1"/>
    </source>
</evidence>